<dbReference type="EMBL" id="WUAV01000001">
    <property type="protein sequence ID" value="KAF1768829.1"/>
    <property type="molecule type" value="Genomic_DNA"/>
</dbReference>
<name>A0A6A5HMJ2_CAERE</name>
<gene>
    <name evidence="1" type="ORF">GCK72_000642</name>
</gene>
<organism evidence="1 2">
    <name type="scientific">Caenorhabditis remanei</name>
    <name type="common">Caenorhabditis vulgaris</name>
    <dbReference type="NCBI Taxonomy" id="31234"/>
    <lineage>
        <taxon>Eukaryota</taxon>
        <taxon>Metazoa</taxon>
        <taxon>Ecdysozoa</taxon>
        <taxon>Nematoda</taxon>
        <taxon>Chromadorea</taxon>
        <taxon>Rhabditida</taxon>
        <taxon>Rhabditina</taxon>
        <taxon>Rhabditomorpha</taxon>
        <taxon>Rhabditoidea</taxon>
        <taxon>Rhabditidae</taxon>
        <taxon>Peloderinae</taxon>
        <taxon>Caenorhabditis</taxon>
    </lineage>
</organism>
<dbReference type="RefSeq" id="XP_053591247.1">
    <property type="nucleotide sequence ID" value="XM_053722602.1"/>
</dbReference>
<evidence type="ECO:0000313" key="2">
    <source>
        <dbReference type="Proteomes" id="UP000483820"/>
    </source>
</evidence>
<dbReference type="KEGG" id="crq:GCK72_000642"/>
<comment type="caution">
    <text evidence="1">The sequence shown here is derived from an EMBL/GenBank/DDBJ whole genome shotgun (WGS) entry which is preliminary data.</text>
</comment>
<protein>
    <submittedName>
        <fullName evidence="1">Uncharacterized protein</fullName>
    </submittedName>
</protein>
<sequence>MGESTSGSDLIGGKHKMSRVTARWKQVDELWRPVDSLITTIFVTRIVFAAKEWSDVVESKCTAIPVEELVLVTGMKKWKK</sequence>
<dbReference type="GeneID" id="78773141"/>
<evidence type="ECO:0000313" key="1">
    <source>
        <dbReference type="EMBL" id="KAF1768829.1"/>
    </source>
</evidence>
<reference evidence="1 2" key="1">
    <citation type="submission" date="2019-12" db="EMBL/GenBank/DDBJ databases">
        <title>Chromosome-level assembly of the Caenorhabditis remanei genome.</title>
        <authorList>
            <person name="Teterina A.A."/>
            <person name="Willis J.H."/>
            <person name="Phillips P.C."/>
        </authorList>
    </citation>
    <scope>NUCLEOTIDE SEQUENCE [LARGE SCALE GENOMIC DNA]</scope>
    <source>
        <strain evidence="1 2">PX506</strain>
        <tissue evidence="1">Whole organism</tissue>
    </source>
</reference>
<proteinExistence type="predicted"/>
<dbReference type="CTD" id="78773141"/>
<dbReference type="Proteomes" id="UP000483820">
    <property type="component" value="Chromosome I"/>
</dbReference>
<accession>A0A6A5HMJ2</accession>
<dbReference type="AlphaFoldDB" id="A0A6A5HMJ2"/>